<evidence type="ECO:0000313" key="10">
    <source>
        <dbReference type="Proteomes" id="UP000254337"/>
    </source>
</evidence>
<dbReference type="SUPFAM" id="SSF89550">
    <property type="entry name" value="PHP domain-like"/>
    <property type="match status" value="1"/>
</dbReference>
<protein>
    <recommendedName>
        <fullName evidence="7">DNA polymerase III PolC-type</fullName>
        <shortName evidence="7">PolIII</shortName>
        <ecNumber evidence="7">2.7.7.7</ecNumber>
    </recommendedName>
</protein>
<dbReference type="AlphaFoldDB" id="A0A346B2E3"/>
<comment type="subcellular location">
    <subcellularLocation>
        <location evidence="7">Cytoplasm</location>
    </subcellularLocation>
</comment>
<dbReference type="KEGG" id="meg:DKB62_12340"/>
<dbReference type="NCBIfam" id="NF001688">
    <property type="entry name" value="PRK00448.1"/>
    <property type="match status" value="1"/>
</dbReference>
<dbReference type="PANTHER" id="PTHR32294">
    <property type="entry name" value="DNA POLYMERASE III SUBUNIT ALPHA"/>
    <property type="match status" value="1"/>
</dbReference>
<evidence type="ECO:0000256" key="5">
    <source>
        <dbReference type="ARBA" id="ARBA00022932"/>
    </source>
</evidence>
<comment type="function">
    <text evidence="7">Required for replicative DNA synthesis. This DNA polymerase also exhibits 3' to 5' exonuclease activity.</text>
</comment>
<sequence length="1214" mass="135299">MKVWHIVPKQELLISLDADHTVCVEEICVSPAEHAWQVRTQSDRAVADMTLLRRKVCSRLDLTGKVDVVHQVMAIHHGGDLPLAAAGDDEGLRSVANVYTDDLDGYDIPHEDCYDSLYEEDAELFDEDYKKACKAACDGGSSRSSSAPAGGGASASADGGNSRVWYGKAFGGDVTPITEILGEERNNVIIKGKIVKLEFRELKSKRILLSFQIADSTNGISARQFLTVGNGGGKFRQKNAMSADEYATFSQRMKVGAYVRMRGDVVYDTYVNDYVFNANDIMADDEGVTVEREDNNPTPRVELHLHTVMSDMDALITVKQLIKTIKKWGHPAIAVTDHGVVQSFPLLQELSTDKTNNIKVIYGMEGYLFDEKIDQSYHIIILAKNQVGIRNLYKLVSISHLKYIYRGRPRIPRAVLNEYREGLILGSACEAGELVRSMVQKKLPYEELKKIADYYDYLEIQPLTNNSFLVREGYVPDDEGLRDINRTILRIGDELGKMTVATCDAHFLNPEDKIYREILMTGKGFKDAQFQPDLYLRTTDEMLEEFAYLGEERAREVVITNPNKVNEMIEDVRPVPKETLYFPQIAGSSEALKNMCYEKAHKIYGDPLPQIVEDRLIEEFTSILGHGFGVLYYIAHKLVKHSNDDGYLVGSRGSVGSSFVATMSDITEVNPLPPHYVCPNCQWSEFFTKGEVGGGFDLPDKKCPKCGAELHKDGHNIPFAIFLGFDGDKVPDIDLNFSGEYHPKAHKYTEELFGKDNVFRAGTIGAVKDKTAYGYVMKWAAARGMQVNDAYVNSLVSGCTGVKSTTGQHPGGVMVIPRDMDVHHFTPVQYPANKKDSGIITTHFDYHSIEGRLVKLDILGHDDPTVIRMLEDMTGVDAKTIPFDDPATMSLFSTPKALGVTEEELGSKVGSLGIPEFGTSFVRKMLVDTKPKTFSELVRISGFSHGTDVWLNNAQDLITSGTVQLKEAISTRDDIMNYLIQHGIKPKTSFKVMENVRKGKGIDKLNKLGQKTSNYEEELKEGHIPQWFIDSCHKIGYLFPRAHAVAYVMMAFRIAWFKINYPLAYYAAFFTIRAKAFKLSAMIHGLEGQRQAMKDILAKGKSATKIDMDLYSSLELAVEMSLRGYSFMNVDISRSDATRFTICEGKILPPFTAIDGLGVSVAEQIVSARSEAPFSSKADLKIRGKVPQPALELMAEEGCLGDLPEDEQIDLFAM</sequence>
<dbReference type="Gene3D" id="1.10.150.870">
    <property type="match status" value="1"/>
</dbReference>
<reference evidence="9 10" key="1">
    <citation type="submission" date="2018-05" db="EMBL/GenBank/DDBJ databases">
        <title>Complete genome sequence of Megasphaera sp. AJH120T, isolated from the ceca of a chicken.</title>
        <authorList>
            <person name="Maki J."/>
            <person name="Looft T."/>
        </authorList>
    </citation>
    <scope>NUCLEOTIDE SEQUENCE [LARGE SCALE GENOMIC DNA]</scope>
    <source>
        <strain evidence="9 10">AJH120</strain>
    </source>
</reference>
<dbReference type="GO" id="GO:0008408">
    <property type="term" value="F:3'-5' exonuclease activity"/>
    <property type="evidence" value="ECO:0007669"/>
    <property type="project" value="UniProtKB-UniRule"/>
</dbReference>
<keyword evidence="3 7" id="KW-0235">DNA replication</keyword>
<evidence type="ECO:0000259" key="8">
    <source>
        <dbReference type="SMART" id="SM00481"/>
    </source>
</evidence>
<keyword evidence="2 7" id="KW-0548">Nucleotidyltransferase</keyword>
<dbReference type="InterPro" id="IPR011708">
    <property type="entry name" value="DNA_pol3_alpha_NTPase_dom"/>
</dbReference>
<dbReference type="GO" id="GO:0003887">
    <property type="term" value="F:DNA-directed DNA polymerase activity"/>
    <property type="evidence" value="ECO:0007669"/>
    <property type="project" value="UniProtKB-UniRule"/>
</dbReference>
<dbReference type="Gene3D" id="3.30.1900.20">
    <property type="match status" value="2"/>
</dbReference>
<dbReference type="InterPro" id="IPR006308">
    <property type="entry name" value="Pol_III_a_PolC-type_gram_pos"/>
</dbReference>
<keyword evidence="7" id="KW-0378">Hydrolase</keyword>
<dbReference type="InterPro" id="IPR029460">
    <property type="entry name" value="DNAPol_HHH"/>
</dbReference>
<comment type="catalytic activity">
    <reaction evidence="6 7">
        <text>DNA(n) + a 2'-deoxyribonucleoside 5'-triphosphate = DNA(n+1) + diphosphate</text>
        <dbReference type="Rhea" id="RHEA:22508"/>
        <dbReference type="Rhea" id="RHEA-COMP:17339"/>
        <dbReference type="Rhea" id="RHEA-COMP:17340"/>
        <dbReference type="ChEBI" id="CHEBI:33019"/>
        <dbReference type="ChEBI" id="CHEBI:61560"/>
        <dbReference type="ChEBI" id="CHEBI:173112"/>
        <dbReference type="EC" id="2.7.7.7"/>
    </reaction>
</comment>
<dbReference type="Gene3D" id="3.20.20.140">
    <property type="entry name" value="Metal-dependent hydrolases"/>
    <property type="match status" value="1"/>
</dbReference>
<keyword evidence="1 7" id="KW-0808">Transferase</keyword>
<dbReference type="InterPro" id="IPR003141">
    <property type="entry name" value="Pol/His_phosphatase_N"/>
</dbReference>
<evidence type="ECO:0000256" key="2">
    <source>
        <dbReference type="ARBA" id="ARBA00022695"/>
    </source>
</evidence>
<evidence type="ECO:0000256" key="1">
    <source>
        <dbReference type="ARBA" id="ARBA00022679"/>
    </source>
</evidence>
<keyword evidence="4 7" id="KW-0269">Exonuclease</keyword>
<dbReference type="CDD" id="cd04484">
    <property type="entry name" value="polC_OBF"/>
    <property type="match status" value="1"/>
</dbReference>
<name>A0A346B2E3_9FIRM</name>
<organism evidence="9 10">
    <name type="scientific">Megasphaera stantonii</name>
    <dbReference type="NCBI Taxonomy" id="2144175"/>
    <lineage>
        <taxon>Bacteria</taxon>
        <taxon>Bacillati</taxon>
        <taxon>Bacillota</taxon>
        <taxon>Negativicutes</taxon>
        <taxon>Veillonellales</taxon>
        <taxon>Veillonellaceae</taxon>
        <taxon>Megasphaera</taxon>
    </lineage>
</organism>
<dbReference type="SMART" id="SM00481">
    <property type="entry name" value="POLIIIAc"/>
    <property type="match status" value="1"/>
</dbReference>
<proteinExistence type="inferred from homology"/>
<dbReference type="Gene3D" id="2.40.50.140">
    <property type="entry name" value="Nucleic acid-binding proteins"/>
    <property type="match status" value="1"/>
</dbReference>
<dbReference type="RefSeq" id="WP_107196678.1">
    <property type="nucleotide sequence ID" value="NZ_CP029462.1"/>
</dbReference>
<keyword evidence="10" id="KW-1185">Reference proteome</keyword>
<dbReference type="EC" id="2.7.7.7" evidence="7"/>
<evidence type="ECO:0000313" key="9">
    <source>
        <dbReference type="EMBL" id="AXL22286.1"/>
    </source>
</evidence>
<dbReference type="Proteomes" id="UP000254337">
    <property type="component" value="Chromosome"/>
</dbReference>
<accession>A0A346B2E3</accession>
<keyword evidence="7" id="KW-0540">Nuclease</keyword>
<dbReference type="Gene3D" id="1.10.150.700">
    <property type="entry name" value="PolC, middle finger domain"/>
    <property type="match status" value="1"/>
</dbReference>
<dbReference type="Pfam" id="PF14579">
    <property type="entry name" value="HHH_6"/>
    <property type="match status" value="1"/>
</dbReference>
<dbReference type="InterPro" id="IPR004013">
    <property type="entry name" value="PHP_dom"/>
</dbReference>
<evidence type="ECO:0000256" key="3">
    <source>
        <dbReference type="ARBA" id="ARBA00022705"/>
    </source>
</evidence>
<dbReference type="InterPro" id="IPR040982">
    <property type="entry name" value="DNA_pol3_finger"/>
</dbReference>
<dbReference type="InterPro" id="IPR004805">
    <property type="entry name" value="DnaE2/DnaE/PolC"/>
</dbReference>
<comment type="similarity">
    <text evidence="7">Belongs to the DNA polymerase type-C family. PolC subfamily.</text>
</comment>
<keyword evidence="7" id="KW-0963">Cytoplasm</keyword>
<evidence type="ECO:0000256" key="4">
    <source>
        <dbReference type="ARBA" id="ARBA00022839"/>
    </source>
</evidence>
<feature type="domain" description="Polymerase/histidinol phosphatase N-terminal" evidence="8">
    <location>
        <begin position="301"/>
        <end position="370"/>
    </location>
</feature>
<evidence type="ECO:0000256" key="6">
    <source>
        <dbReference type="ARBA" id="ARBA00049244"/>
    </source>
</evidence>
<dbReference type="GO" id="GO:0006261">
    <property type="term" value="P:DNA-templated DNA replication"/>
    <property type="evidence" value="ECO:0007669"/>
    <property type="project" value="UniProtKB-UniRule"/>
</dbReference>
<dbReference type="Gene3D" id="6.10.140.1510">
    <property type="match status" value="1"/>
</dbReference>
<gene>
    <name evidence="7" type="primary">polC</name>
    <name evidence="9" type="ORF">DKB62_12340</name>
</gene>
<dbReference type="GO" id="GO:0005737">
    <property type="term" value="C:cytoplasm"/>
    <property type="evidence" value="ECO:0007669"/>
    <property type="project" value="UniProtKB-SubCell"/>
</dbReference>
<dbReference type="GO" id="GO:0003677">
    <property type="term" value="F:DNA binding"/>
    <property type="evidence" value="ECO:0007669"/>
    <property type="project" value="UniProtKB-UniRule"/>
</dbReference>
<dbReference type="InterPro" id="IPR012340">
    <property type="entry name" value="NA-bd_OB-fold"/>
</dbReference>
<dbReference type="PANTHER" id="PTHR32294:SF5">
    <property type="entry name" value="DNA POLYMERASE III POLC-TYPE"/>
    <property type="match status" value="1"/>
</dbReference>
<dbReference type="EMBL" id="CP029462">
    <property type="protein sequence ID" value="AXL22286.1"/>
    <property type="molecule type" value="Genomic_DNA"/>
</dbReference>
<dbReference type="Pfam" id="PF07733">
    <property type="entry name" value="DNA_pol3_alpha"/>
    <property type="match status" value="2"/>
</dbReference>
<dbReference type="OrthoDB" id="9804290at2"/>
<dbReference type="CDD" id="cd07435">
    <property type="entry name" value="PHP_PolIIIA_POLC"/>
    <property type="match status" value="1"/>
</dbReference>
<dbReference type="InterPro" id="IPR016195">
    <property type="entry name" value="Pol/histidinol_Pase-like"/>
</dbReference>
<dbReference type="HAMAP" id="MF_00356">
    <property type="entry name" value="DNApol_PolC"/>
    <property type="match status" value="1"/>
</dbReference>
<dbReference type="Pfam" id="PF17657">
    <property type="entry name" value="DNA_pol3_finger"/>
    <property type="match status" value="1"/>
</dbReference>
<dbReference type="Pfam" id="PF02811">
    <property type="entry name" value="PHP"/>
    <property type="match status" value="1"/>
</dbReference>
<dbReference type="NCBIfam" id="TIGR01405">
    <property type="entry name" value="polC_Gram_pos"/>
    <property type="match status" value="1"/>
</dbReference>
<keyword evidence="5 7" id="KW-0239">DNA-directed DNA polymerase</keyword>
<dbReference type="InterPro" id="IPR044923">
    <property type="entry name" value="PolC_middle_finger_sf"/>
</dbReference>
<evidence type="ECO:0000256" key="7">
    <source>
        <dbReference type="HAMAP-Rule" id="MF_00356"/>
    </source>
</evidence>